<dbReference type="GO" id="GO:0019877">
    <property type="term" value="P:diaminopimelate biosynthetic process"/>
    <property type="evidence" value="ECO:0007669"/>
    <property type="project" value="UniProtKB-KW"/>
</dbReference>
<dbReference type="GO" id="GO:0009088">
    <property type="term" value="P:threonine biosynthetic process"/>
    <property type="evidence" value="ECO:0007669"/>
    <property type="project" value="UniProtKB-UniPathway"/>
</dbReference>
<dbReference type="RefSeq" id="WP_091177381.1">
    <property type="nucleotide sequence ID" value="NZ_FOFA01000001.1"/>
</dbReference>
<dbReference type="NCBIfam" id="NF005155">
    <property type="entry name" value="PRK06635.1-4"/>
    <property type="match status" value="1"/>
</dbReference>
<dbReference type="EMBL" id="FOFA01000001">
    <property type="protein sequence ID" value="SEP66927.1"/>
    <property type="molecule type" value="Genomic_DNA"/>
</dbReference>
<protein>
    <recommendedName>
        <fullName evidence="7 17">Aspartokinase</fullName>
        <ecNumber evidence="6 17">2.7.2.4</ecNumber>
    </recommendedName>
</protein>
<comment type="similarity">
    <text evidence="5 17">Belongs to the aspartokinase family.</text>
</comment>
<evidence type="ECO:0000256" key="14">
    <source>
        <dbReference type="ARBA" id="ARBA00023154"/>
    </source>
</evidence>
<dbReference type="Gene3D" id="3.40.1160.10">
    <property type="entry name" value="Acetylglutamate kinase-like"/>
    <property type="match status" value="1"/>
</dbReference>
<evidence type="ECO:0000256" key="7">
    <source>
        <dbReference type="ARBA" id="ARBA00016273"/>
    </source>
</evidence>
<dbReference type="InterPro" id="IPR005260">
    <property type="entry name" value="Asp_kin_monofn"/>
</dbReference>
<dbReference type="GO" id="GO:0004072">
    <property type="term" value="F:aspartate kinase activity"/>
    <property type="evidence" value="ECO:0007669"/>
    <property type="project" value="UniProtKB-EC"/>
</dbReference>
<dbReference type="CDD" id="cd04923">
    <property type="entry name" value="ACT_AK-LysC-DapG-like_2"/>
    <property type="match status" value="1"/>
</dbReference>
<dbReference type="InterPro" id="IPR054352">
    <property type="entry name" value="ACT_Aspartokinase"/>
</dbReference>
<evidence type="ECO:0000256" key="12">
    <source>
        <dbReference type="ARBA" id="ARBA00022840"/>
    </source>
</evidence>
<dbReference type="EC" id="2.7.2.4" evidence="6 17"/>
<dbReference type="FunFam" id="3.40.1160.10:FF:000002">
    <property type="entry name" value="Aspartokinase"/>
    <property type="match status" value="1"/>
</dbReference>
<gene>
    <name evidence="20" type="ORF">SAMN05421756_101334</name>
</gene>
<evidence type="ECO:0000256" key="6">
    <source>
        <dbReference type="ARBA" id="ARBA00013059"/>
    </source>
</evidence>
<accession>A0A1H8ZRL4</accession>
<comment type="pathway">
    <text evidence="4 18">Amino-acid biosynthesis; L-threonine biosynthesis; L-threonine from L-aspartate: step 1/5.</text>
</comment>
<comment type="function">
    <text evidence="1">Catalyzes the phosphorylation of the beta-carboxyl group of aspartic acid with ATP to yield 4-phospho-L-aspartate, which is involved in the branched biosynthetic pathway leading to the biosynthesis of amino acids lysine, threonine, isoleucine and methionine.</text>
</comment>
<evidence type="ECO:0000256" key="15">
    <source>
        <dbReference type="ARBA" id="ARBA00047872"/>
    </source>
</evidence>
<dbReference type="SUPFAM" id="SSF53633">
    <property type="entry name" value="Carbamate kinase-like"/>
    <property type="match status" value="1"/>
</dbReference>
<evidence type="ECO:0000256" key="3">
    <source>
        <dbReference type="ARBA" id="ARBA00004986"/>
    </source>
</evidence>
<keyword evidence="10 16" id="KW-0547">Nucleotide-binding</keyword>
<dbReference type="NCBIfam" id="NF005153">
    <property type="entry name" value="PRK06635.1-1"/>
    <property type="match status" value="1"/>
</dbReference>
<evidence type="ECO:0000313" key="21">
    <source>
        <dbReference type="Proteomes" id="UP000198504"/>
    </source>
</evidence>
<feature type="binding site" evidence="16">
    <location>
        <begin position="6"/>
        <end position="9"/>
    </location>
    <ligand>
        <name>ATP</name>
        <dbReference type="ChEBI" id="CHEBI:30616"/>
    </ligand>
</feature>
<evidence type="ECO:0000256" key="17">
    <source>
        <dbReference type="RuleBase" id="RU003448"/>
    </source>
</evidence>
<dbReference type="CDD" id="cd04261">
    <property type="entry name" value="AAK_AKii-LysC-BS"/>
    <property type="match status" value="1"/>
</dbReference>
<keyword evidence="21" id="KW-1185">Reference proteome</keyword>
<keyword evidence="14" id="KW-0457">Lysine biosynthesis</keyword>
<dbReference type="SUPFAM" id="SSF55021">
    <property type="entry name" value="ACT-like"/>
    <property type="match status" value="2"/>
</dbReference>
<dbReference type="GO" id="GO:0009090">
    <property type="term" value="P:homoserine biosynthetic process"/>
    <property type="evidence" value="ECO:0007669"/>
    <property type="project" value="TreeGrafter"/>
</dbReference>
<comment type="pathway">
    <text evidence="3 18">Amino-acid biosynthesis; L-methionine biosynthesis via de novo pathway; L-homoserine from L-aspartate: step 1/3.</text>
</comment>
<dbReference type="OrthoDB" id="9799110at2"/>
<evidence type="ECO:0000256" key="4">
    <source>
        <dbReference type="ARBA" id="ARBA00005139"/>
    </source>
</evidence>
<dbReference type="GO" id="GO:0005524">
    <property type="term" value="F:ATP binding"/>
    <property type="evidence" value="ECO:0007669"/>
    <property type="project" value="UniProtKB-KW"/>
</dbReference>
<comment type="catalytic activity">
    <reaction evidence="15 17">
        <text>L-aspartate + ATP = 4-phospho-L-aspartate + ADP</text>
        <dbReference type="Rhea" id="RHEA:23776"/>
        <dbReference type="ChEBI" id="CHEBI:29991"/>
        <dbReference type="ChEBI" id="CHEBI:30616"/>
        <dbReference type="ChEBI" id="CHEBI:57535"/>
        <dbReference type="ChEBI" id="CHEBI:456216"/>
        <dbReference type="EC" id="2.7.2.4"/>
    </reaction>
</comment>
<dbReference type="Pfam" id="PF00696">
    <property type="entry name" value="AA_kinase"/>
    <property type="match status" value="1"/>
</dbReference>
<dbReference type="Proteomes" id="UP000198504">
    <property type="component" value="Unassembled WGS sequence"/>
</dbReference>
<dbReference type="PANTHER" id="PTHR21499">
    <property type="entry name" value="ASPARTATE KINASE"/>
    <property type="match status" value="1"/>
</dbReference>
<dbReference type="GO" id="GO:0005829">
    <property type="term" value="C:cytosol"/>
    <property type="evidence" value="ECO:0007669"/>
    <property type="project" value="TreeGrafter"/>
</dbReference>
<dbReference type="UniPathway" id="UPA00050">
    <property type="reaction ID" value="UER00461"/>
</dbReference>
<feature type="binding site" evidence="16">
    <location>
        <position position="46"/>
    </location>
    <ligand>
        <name>substrate</name>
    </ligand>
</feature>
<dbReference type="NCBIfam" id="NF005154">
    <property type="entry name" value="PRK06635.1-2"/>
    <property type="match status" value="1"/>
</dbReference>
<keyword evidence="11 17" id="KW-0418">Kinase</keyword>
<dbReference type="Pfam" id="PF22468">
    <property type="entry name" value="ACT_9"/>
    <property type="match status" value="2"/>
</dbReference>
<evidence type="ECO:0000256" key="1">
    <source>
        <dbReference type="ARBA" id="ARBA00002843"/>
    </source>
</evidence>
<dbReference type="InterPro" id="IPR001341">
    <property type="entry name" value="Asp_kinase"/>
</dbReference>
<dbReference type="CDD" id="cd04913">
    <property type="entry name" value="ACT_AKii-LysC-BS-like_1"/>
    <property type="match status" value="1"/>
</dbReference>
<dbReference type="PROSITE" id="PS51671">
    <property type="entry name" value="ACT"/>
    <property type="match status" value="2"/>
</dbReference>
<feature type="domain" description="ACT" evidence="19">
    <location>
        <begin position="277"/>
        <end position="353"/>
    </location>
</feature>
<dbReference type="PIRSF" id="PIRSF000726">
    <property type="entry name" value="Asp_kin"/>
    <property type="match status" value="1"/>
</dbReference>
<dbReference type="STRING" id="1036181.SAMN05421756_101334"/>
<keyword evidence="9 17" id="KW-0808">Transferase</keyword>
<organism evidence="20 21">
    <name type="scientific">Microlunatus flavus</name>
    <dbReference type="NCBI Taxonomy" id="1036181"/>
    <lineage>
        <taxon>Bacteria</taxon>
        <taxon>Bacillati</taxon>
        <taxon>Actinomycetota</taxon>
        <taxon>Actinomycetes</taxon>
        <taxon>Propionibacteriales</taxon>
        <taxon>Propionibacteriaceae</taxon>
        <taxon>Microlunatus</taxon>
    </lineage>
</organism>
<dbReference type="InterPro" id="IPR002912">
    <property type="entry name" value="ACT_dom"/>
</dbReference>
<name>A0A1H8ZRL4_9ACTN</name>
<proteinExistence type="inferred from homology"/>
<keyword evidence="8 18" id="KW-0028">Amino-acid biosynthesis</keyword>
<keyword evidence="12 16" id="KW-0067">ATP-binding</keyword>
<dbReference type="Gene3D" id="3.30.2130.10">
    <property type="entry name" value="VC0802-like"/>
    <property type="match status" value="1"/>
</dbReference>
<dbReference type="UniPathway" id="UPA00034">
    <property type="reaction ID" value="UER00015"/>
</dbReference>
<dbReference type="InterPro" id="IPR045865">
    <property type="entry name" value="ACT-like_dom_sf"/>
</dbReference>
<dbReference type="PROSITE" id="PS00324">
    <property type="entry name" value="ASPARTOKINASE"/>
    <property type="match status" value="1"/>
</dbReference>
<evidence type="ECO:0000256" key="8">
    <source>
        <dbReference type="ARBA" id="ARBA00022605"/>
    </source>
</evidence>
<feature type="binding site" evidence="16">
    <location>
        <position position="73"/>
    </location>
    <ligand>
        <name>substrate</name>
    </ligand>
</feature>
<evidence type="ECO:0000256" key="5">
    <source>
        <dbReference type="ARBA" id="ARBA00010122"/>
    </source>
</evidence>
<evidence type="ECO:0000256" key="11">
    <source>
        <dbReference type="ARBA" id="ARBA00022777"/>
    </source>
</evidence>
<feature type="binding site" evidence="16">
    <location>
        <position position="179"/>
    </location>
    <ligand>
        <name>ATP</name>
        <dbReference type="ChEBI" id="CHEBI:30616"/>
    </ligand>
</feature>
<dbReference type="InterPro" id="IPR001048">
    <property type="entry name" value="Asp/Glu/Uridylate_kinase"/>
</dbReference>
<comment type="pathway">
    <text evidence="2 18">Amino-acid biosynthesis; L-lysine biosynthesis via DAP pathway; (S)-tetrahydrodipicolinate from L-aspartate: step 1/4.</text>
</comment>
<dbReference type="NCBIfam" id="TIGR00657">
    <property type="entry name" value="asp_kinases"/>
    <property type="match status" value="1"/>
</dbReference>
<dbReference type="PANTHER" id="PTHR21499:SF3">
    <property type="entry name" value="ASPARTOKINASE"/>
    <property type="match status" value="1"/>
</dbReference>
<evidence type="ECO:0000313" key="20">
    <source>
        <dbReference type="EMBL" id="SEP66927.1"/>
    </source>
</evidence>
<dbReference type="AlphaFoldDB" id="A0A1H8ZRL4"/>
<evidence type="ECO:0000256" key="10">
    <source>
        <dbReference type="ARBA" id="ARBA00022741"/>
    </source>
</evidence>
<evidence type="ECO:0000256" key="2">
    <source>
        <dbReference type="ARBA" id="ARBA00004766"/>
    </source>
</evidence>
<sequence length="431" mass="45520">MRVVQKYGGSSVADAESIKRVAKRIVATKQQGHDVVVVISAMGDTTDDLMDLALRVSPQPPPRELDMLLTAGERMSAALLAMAIADQGMHARSLTGSQAGIITTGTHGNARIIDITPGRITKALDEDHIVIVAGFQGVAQDTKDVTTLGRGASDTTAVALAASLGADFCEIYTDVDGVYTADPRIVPSARRIPEISYEEMLEMAACGAKILHLRCVEYARRESVPVHVRSSFSDRPGTWVRDLADLTPADPSQQQEGSLVEQAIISGVAHDRGEAKITIVGVPDKVGEAARIFEAVASTEINIDMIVQNVSAVQTGRTDISFTLPKADGARAVATLNALQDEVGFADVLYDDQIGKVSVVGVGMRSHPGVTAKFFSALAAADVNIEMISTSEIRISVVVSQDDVDRAVAAAHTAFGLDATEQAVVYAGTGR</sequence>
<evidence type="ECO:0000256" key="13">
    <source>
        <dbReference type="ARBA" id="ARBA00022915"/>
    </source>
</evidence>
<dbReference type="InterPro" id="IPR018042">
    <property type="entry name" value="Aspartate_kinase_CS"/>
</dbReference>
<dbReference type="GO" id="GO:0009089">
    <property type="term" value="P:lysine biosynthetic process via diaminopimelate"/>
    <property type="evidence" value="ECO:0007669"/>
    <property type="project" value="UniProtKB-UniPathway"/>
</dbReference>
<feature type="domain" description="ACT" evidence="19">
    <location>
        <begin position="359"/>
        <end position="431"/>
    </location>
</feature>
<reference evidence="21" key="1">
    <citation type="submission" date="2016-10" db="EMBL/GenBank/DDBJ databases">
        <authorList>
            <person name="Varghese N."/>
            <person name="Submissions S."/>
        </authorList>
    </citation>
    <scope>NUCLEOTIDE SEQUENCE [LARGE SCALE GENOMIC DNA]</scope>
    <source>
        <strain evidence="21">CGMCC 4.6856</strain>
    </source>
</reference>
<evidence type="ECO:0000256" key="18">
    <source>
        <dbReference type="RuleBase" id="RU004249"/>
    </source>
</evidence>
<evidence type="ECO:0000256" key="16">
    <source>
        <dbReference type="PIRSR" id="PIRSR000726-1"/>
    </source>
</evidence>
<dbReference type="NCBIfam" id="TIGR00656">
    <property type="entry name" value="asp_kin_monofn"/>
    <property type="match status" value="1"/>
</dbReference>
<dbReference type="InterPro" id="IPR041740">
    <property type="entry name" value="AKii-LysC-BS"/>
</dbReference>
<keyword evidence="13" id="KW-0220">Diaminopimelate biosynthesis</keyword>
<dbReference type="UniPathway" id="UPA00051">
    <property type="reaction ID" value="UER00462"/>
</dbReference>
<feature type="binding site" evidence="16">
    <location>
        <begin position="173"/>
        <end position="174"/>
    </location>
    <ligand>
        <name>ATP</name>
        <dbReference type="ChEBI" id="CHEBI:30616"/>
    </ligand>
</feature>
<dbReference type="FunFam" id="3.30.2130.10:FF:000002">
    <property type="entry name" value="Aspartokinase"/>
    <property type="match status" value="1"/>
</dbReference>
<dbReference type="InterPro" id="IPR036393">
    <property type="entry name" value="AceGlu_kinase-like_sf"/>
</dbReference>
<feature type="binding site" evidence="16">
    <location>
        <position position="184"/>
    </location>
    <ligand>
        <name>ATP</name>
        <dbReference type="ChEBI" id="CHEBI:30616"/>
    </ligand>
</feature>
<evidence type="ECO:0000256" key="9">
    <source>
        <dbReference type="ARBA" id="ARBA00022679"/>
    </source>
</evidence>
<evidence type="ECO:0000259" key="19">
    <source>
        <dbReference type="PROSITE" id="PS51671"/>
    </source>
</evidence>